<dbReference type="OrthoDB" id="194677at2157"/>
<dbReference type="SUPFAM" id="SSF55729">
    <property type="entry name" value="Acyl-CoA N-acyltransferases (Nat)"/>
    <property type="match status" value="1"/>
</dbReference>
<evidence type="ECO:0000259" key="1">
    <source>
        <dbReference type="PROSITE" id="PS51186"/>
    </source>
</evidence>
<keyword evidence="3" id="KW-1185">Reference proteome</keyword>
<dbReference type="InterPro" id="IPR000182">
    <property type="entry name" value="GNAT_dom"/>
</dbReference>
<evidence type="ECO:0000313" key="3">
    <source>
        <dbReference type="Proteomes" id="UP000276588"/>
    </source>
</evidence>
<proteinExistence type="predicted"/>
<dbReference type="Pfam" id="PF13508">
    <property type="entry name" value="Acetyltransf_7"/>
    <property type="match status" value="1"/>
</dbReference>
<dbReference type="EMBL" id="QKNY01000004">
    <property type="protein sequence ID" value="RJX44442.1"/>
    <property type="molecule type" value="Genomic_DNA"/>
</dbReference>
<organism evidence="2 3">
    <name type="scientific">Halonotius aquaticus</name>
    <dbReference type="NCBI Taxonomy" id="2216978"/>
    <lineage>
        <taxon>Archaea</taxon>
        <taxon>Methanobacteriati</taxon>
        <taxon>Methanobacteriota</taxon>
        <taxon>Stenosarchaea group</taxon>
        <taxon>Halobacteria</taxon>
        <taxon>Halobacteriales</taxon>
        <taxon>Haloferacaceae</taxon>
        <taxon>Halonotius</taxon>
    </lineage>
</organism>
<gene>
    <name evidence="2" type="ORF">DM826_02160</name>
</gene>
<dbReference type="RefSeq" id="WP_120100938.1">
    <property type="nucleotide sequence ID" value="NZ_QKNY01000004.1"/>
</dbReference>
<dbReference type="PROSITE" id="PS51186">
    <property type="entry name" value="GNAT"/>
    <property type="match status" value="1"/>
</dbReference>
<dbReference type="Proteomes" id="UP000276588">
    <property type="component" value="Unassembled WGS sequence"/>
</dbReference>
<dbReference type="Gene3D" id="3.40.630.30">
    <property type="match status" value="1"/>
</dbReference>
<comment type="caution">
    <text evidence="2">The sequence shown here is derived from an EMBL/GenBank/DDBJ whole genome shotgun (WGS) entry which is preliminary data.</text>
</comment>
<feature type="domain" description="N-acetyltransferase" evidence="1">
    <location>
        <begin position="5"/>
        <end position="154"/>
    </location>
</feature>
<evidence type="ECO:0000313" key="2">
    <source>
        <dbReference type="EMBL" id="RJX44442.1"/>
    </source>
</evidence>
<dbReference type="InterPro" id="IPR016181">
    <property type="entry name" value="Acyl_CoA_acyltransferase"/>
</dbReference>
<dbReference type="AlphaFoldDB" id="A0A3A6Q541"/>
<sequence>MSDQVSIRRGDPTDRLAVVRLFDAAMLDTAADRLSRQLSATDGLVLIATREETPVGAIALDASPASEEKRVTVDGTRVDSDTDPVRITAIAVRRRRRDRGIGRALIVAAAERVAPRPLTAGFDEGVRPFYDACGFEIDPHNDRYWGVRWPETAASEAPQ</sequence>
<accession>A0A3A6Q541</accession>
<dbReference type="GO" id="GO:0016747">
    <property type="term" value="F:acyltransferase activity, transferring groups other than amino-acyl groups"/>
    <property type="evidence" value="ECO:0007669"/>
    <property type="project" value="InterPro"/>
</dbReference>
<reference evidence="2 3" key="1">
    <citation type="submission" date="2018-06" db="EMBL/GenBank/DDBJ databases">
        <title>Halonotius sp. F13-13 a new haloarchaeeon isolated from a solar saltern from Isla Cristina, Huelva, Spain.</title>
        <authorList>
            <person name="Duran-Viseras A."/>
            <person name="Sanchez-Porro C."/>
            <person name="Ventosa A."/>
        </authorList>
    </citation>
    <scope>NUCLEOTIDE SEQUENCE [LARGE SCALE GENOMIC DNA]</scope>
    <source>
        <strain evidence="2 3">F13-13</strain>
    </source>
</reference>
<protein>
    <recommendedName>
        <fullName evidence="1">N-acetyltransferase domain-containing protein</fullName>
    </recommendedName>
</protein>
<name>A0A3A6Q541_9EURY</name>